<dbReference type="EMBL" id="AUZX01010870">
    <property type="protein sequence ID" value="EQD45487.1"/>
    <property type="molecule type" value="Genomic_DNA"/>
</dbReference>
<sequence>MERTLDVGRGLDQVVVGEVVDLARVEGSDHLFLARVRGGDEEPLDVVCGAGNLFVGALVPWARPGTTLPSGLEIGRRKIRGVVSNGMLCAADEVGLGSDHEGILLLPPGDAGAGLPLSDLYPEDTVYELEILSNRADCLSHWGVRENWPRCSIARCASPTSA</sequence>
<dbReference type="AlphaFoldDB" id="T0ZLZ9"/>
<protein>
    <submittedName>
        <fullName evidence="4">tRNA-binding region domain protein</fullName>
        <ecNumber evidence="4">6.1.1.-</ecNumber>
    </submittedName>
</protein>
<dbReference type="InterPro" id="IPR002547">
    <property type="entry name" value="tRNA-bd_dom"/>
</dbReference>
<keyword evidence="4" id="KW-0436">Ligase</keyword>
<dbReference type="Gene3D" id="3.30.56.10">
    <property type="match status" value="1"/>
</dbReference>
<reference evidence="4" key="2">
    <citation type="journal article" date="2014" name="ISME J.">
        <title>Microbial stratification in low pH oxic and suboxic macroscopic growths along an acid mine drainage.</title>
        <authorList>
            <person name="Mendez-Garcia C."/>
            <person name="Mesa V."/>
            <person name="Sprenger R.R."/>
            <person name="Richter M."/>
            <person name="Diez M.S."/>
            <person name="Solano J."/>
            <person name="Bargiela R."/>
            <person name="Golyshina O.V."/>
            <person name="Manteca A."/>
            <person name="Ramos J.L."/>
            <person name="Gallego J.R."/>
            <person name="Llorente I."/>
            <person name="Martins Dos Santos V.A."/>
            <person name="Jensen O.N."/>
            <person name="Pelaez A.I."/>
            <person name="Sanchez J."/>
            <person name="Ferrer M."/>
        </authorList>
    </citation>
    <scope>NUCLEOTIDE SEQUENCE</scope>
</reference>
<evidence type="ECO:0000256" key="1">
    <source>
        <dbReference type="ARBA" id="ARBA00022555"/>
    </source>
</evidence>
<reference evidence="4" key="1">
    <citation type="submission" date="2013-08" db="EMBL/GenBank/DDBJ databases">
        <authorList>
            <person name="Mendez C."/>
            <person name="Richter M."/>
            <person name="Ferrer M."/>
            <person name="Sanchez J."/>
        </authorList>
    </citation>
    <scope>NUCLEOTIDE SEQUENCE</scope>
</reference>
<dbReference type="InterPro" id="IPR033714">
    <property type="entry name" value="tRNA_bind_bactPheRS"/>
</dbReference>
<accession>T0ZLZ9</accession>
<dbReference type="CDD" id="cd02796">
    <property type="entry name" value="tRNA_bind_bactPheRS"/>
    <property type="match status" value="1"/>
</dbReference>
<keyword evidence="2" id="KW-0694">RNA-binding</keyword>
<feature type="domain" description="TRNA-binding" evidence="3">
    <location>
        <begin position="8"/>
        <end position="118"/>
    </location>
</feature>
<comment type="caution">
    <text evidence="4">The sequence shown here is derived from an EMBL/GenBank/DDBJ whole genome shotgun (WGS) entry which is preliminary data.</text>
</comment>
<gene>
    <name evidence="4" type="ORF">B1A_14804</name>
</gene>
<keyword evidence="1" id="KW-0820">tRNA-binding</keyword>
<proteinExistence type="predicted"/>
<feature type="non-terminal residue" evidence="4">
    <location>
        <position position="162"/>
    </location>
</feature>
<dbReference type="SUPFAM" id="SSF50249">
    <property type="entry name" value="Nucleic acid-binding proteins"/>
    <property type="match status" value="1"/>
</dbReference>
<dbReference type="PROSITE" id="PS50886">
    <property type="entry name" value="TRBD"/>
    <property type="match status" value="1"/>
</dbReference>
<dbReference type="InterPro" id="IPR012340">
    <property type="entry name" value="NA-bd_OB-fold"/>
</dbReference>
<dbReference type="GO" id="GO:0016874">
    <property type="term" value="F:ligase activity"/>
    <property type="evidence" value="ECO:0007669"/>
    <property type="project" value="UniProtKB-KW"/>
</dbReference>
<dbReference type="EC" id="6.1.1.-" evidence="4"/>
<dbReference type="Pfam" id="PF01588">
    <property type="entry name" value="tRNA_bind"/>
    <property type="match status" value="1"/>
</dbReference>
<name>T0ZLZ9_9ZZZZ</name>
<evidence type="ECO:0000313" key="4">
    <source>
        <dbReference type="EMBL" id="EQD45487.1"/>
    </source>
</evidence>
<dbReference type="Gene3D" id="2.40.50.140">
    <property type="entry name" value="Nucleic acid-binding proteins"/>
    <property type="match status" value="1"/>
</dbReference>
<organism evidence="4">
    <name type="scientific">mine drainage metagenome</name>
    <dbReference type="NCBI Taxonomy" id="410659"/>
    <lineage>
        <taxon>unclassified sequences</taxon>
        <taxon>metagenomes</taxon>
        <taxon>ecological metagenomes</taxon>
    </lineage>
</organism>
<dbReference type="GO" id="GO:0000049">
    <property type="term" value="F:tRNA binding"/>
    <property type="evidence" value="ECO:0007669"/>
    <property type="project" value="UniProtKB-KW"/>
</dbReference>
<evidence type="ECO:0000259" key="3">
    <source>
        <dbReference type="PROSITE" id="PS50886"/>
    </source>
</evidence>
<evidence type="ECO:0000256" key="2">
    <source>
        <dbReference type="ARBA" id="ARBA00022884"/>
    </source>
</evidence>